<dbReference type="Pfam" id="PF01381">
    <property type="entry name" value="HTH_3"/>
    <property type="match status" value="1"/>
</dbReference>
<name>A0A256A8M1_9FLAO</name>
<evidence type="ECO:0000313" key="3">
    <source>
        <dbReference type="Proteomes" id="UP000216035"/>
    </source>
</evidence>
<dbReference type="GO" id="GO:0003677">
    <property type="term" value="F:DNA binding"/>
    <property type="evidence" value="ECO:0007669"/>
    <property type="project" value="InterPro"/>
</dbReference>
<protein>
    <submittedName>
        <fullName evidence="2">Transcriptional regulator</fullName>
    </submittedName>
</protein>
<gene>
    <name evidence="2" type="ORF">CHX27_01125</name>
</gene>
<sequence>MQNLDSIGTQIRKLREEAEMPLRKLAALLDIDQSTLSKIERDERRANTQIIEQIAKIFKADKEKLLVAFYSDVVMYEIQDESSFSEILQVAEAKIEYQRTTKKKTK</sequence>
<dbReference type="SUPFAM" id="SSF47413">
    <property type="entry name" value="lambda repressor-like DNA-binding domains"/>
    <property type="match status" value="1"/>
</dbReference>
<proteinExistence type="predicted"/>
<evidence type="ECO:0000313" key="2">
    <source>
        <dbReference type="EMBL" id="OYQ50001.1"/>
    </source>
</evidence>
<dbReference type="EMBL" id="NOXX01000085">
    <property type="protein sequence ID" value="OYQ50001.1"/>
    <property type="molecule type" value="Genomic_DNA"/>
</dbReference>
<dbReference type="RefSeq" id="WP_094484938.1">
    <property type="nucleotide sequence ID" value="NZ_NOXX01000085.1"/>
</dbReference>
<dbReference type="InterPro" id="IPR001387">
    <property type="entry name" value="Cro/C1-type_HTH"/>
</dbReference>
<dbReference type="PROSITE" id="PS50943">
    <property type="entry name" value="HTH_CROC1"/>
    <property type="match status" value="1"/>
</dbReference>
<evidence type="ECO:0000259" key="1">
    <source>
        <dbReference type="PROSITE" id="PS50943"/>
    </source>
</evidence>
<organism evidence="2 3">
    <name type="scientific">Flavobacterium aurantiibacter</name>
    <dbReference type="NCBI Taxonomy" id="2023067"/>
    <lineage>
        <taxon>Bacteria</taxon>
        <taxon>Pseudomonadati</taxon>
        <taxon>Bacteroidota</taxon>
        <taxon>Flavobacteriia</taxon>
        <taxon>Flavobacteriales</taxon>
        <taxon>Flavobacteriaceae</taxon>
        <taxon>Flavobacterium</taxon>
    </lineage>
</organism>
<dbReference type="OrthoDB" id="4762426at2"/>
<comment type="caution">
    <text evidence="2">The sequence shown here is derived from an EMBL/GenBank/DDBJ whole genome shotgun (WGS) entry which is preliminary data.</text>
</comment>
<dbReference type="InterPro" id="IPR010982">
    <property type="entry name" value="Lambda_DNA-bd_dom_sf"/>
</dbReference>
<dbReference type="Gene3D" id="1.10.260.40">
    <property type="entry name" value="lambda repressor-like DNA-binding domains"/>
    <property type="match status" value="1"/>
</dbReference>
<dbReference type="REBASE" id="260367">
    <property type="entry name" value="C1.FauTH167ORF1130P"/>
</dbReference>
<accession>A0A256A8M1</accession>
<reference evidence="2 3" key="1">
    <citation type="submission" date="2017-07" db="EMBL/GenBank/DDBJ databases">
        <title>Flavobacterium cyanobacteriorum sp. nov., isolated from cyanobacterial aggregates in a eutrophic lake.</title>
        <authorList>
            <person name="Cai H."/>
        </authorList>
    </citation>
    <scope>NUCLEOTIDE SEQUENCE [LARGE SCALE GENOMIC DNA]</scope>
    <source>
        <strain evidence="2 3">TH167</strain>
    </source>
</reference>
<dbReference type="Proteomes" id="UP000216035">
    <property type="component" value="Unassembled WGS sequence"/>
</dbReference>
<dbReference type="CDD" id="cd00093">
    <property type="entry name" value="HTH_XRE"/>
    <property type="match status" value="1"/>
</dbReference>
<feature type="domain" description="HTH cro/C1-type" evidence="1">
    <location>
        <begin position="11"/>
        <end position="65"/>
    </location>
</feature>
<dbReference type="AlphaFoldDB" id="A0A256A8M1"/>
<dbReference type="SMART" id="SM00530">
    <property type="entry name" value="HTH_XRE"/>
    <property type="match status" value="1"/>
</dbReference>
<keyword evidence="3" id="KW-1185">Reference proteome</keyword>